<feature type="compositionally biased region" description="Polar residues" evidence="1">
    <location>
        <begin position="363"/>
        <end position="375"/>
    </location>
</feature>
<feature type="region of interest" description="Disordered" evidence="1">
    <location>
        <begin position="1"/>
        <end position="375"/>
    </location>
</feature>
<dbReference type="EMBL" id="RSCE01000001">
    <property type="protein sequence ID" value="RSH88058.1"/>
    <property type="molecule type" value="Genomic_DNA"/>
</dbReference>
<dbReference type="Proteomes" id="UP000279236">
    <property type="component" value="Unassembled WGS sequence"/>
</dbReference>
<proteinExistence type="predicted"/>
<sequence length="375" mass="39668">MPSVITTGLHSNKSYAPLADEVNPPFGNVAPSPTSVNGSIVYSKRISSPTVTLDDHGPNASSSRVLREDSDDTLSGSDHHRKGKGRGHWSSTSTEEGDESGDIGAVRSSYRLSKSKGKERAWDSDGYTRQVEPETSSYPPLNDVEEEEKRVQANLAKFTARETARRKAARQSRVVQSPVGSESPNSSSASLPRTSGSRTSHGSRPMSFISESISSAKRSNGMGWGSLTGKDKRVPEDIELPASPTVTTGSAGPNAYTNPYDPQPPPAAAAKPTSPTSPTMQRHGPFADPHSHSRRMTASSPLTSPIDEGGFGYAGPGWRGGAAVAGTSSSTDSESTPPPSKPERWWHALCSWGSDLDGGHGNKASNQAGRTNPFE</sequence>
<protein>
    <submittedName>
        <fullName evidence="2">Uncharacterized protein</fullName>
    </submittedName>
</protein>
<comment type="caution">
    <text evidence="2">The sequence shown here is derived from an EMBL/GenBank/DDBJ whole genome shotgun (WGS) entry which is preliminary data.</text>
</comment>
<evidence type="ECO:0000313" key="3">
    <source>
        <dbReference type="Proteomes" id="UP000279236"/>
    </source>
</evidence>
<evidence type="ECO:0000313" key="2">
    <source>
        <dbReference type="EMBL" id="RSH88058.1"/>
    </source>
</evidence>
<feature type="compositionally biased region" description="Gly residues" evidence="1">
    <location>
        <begin position="309"/>
        <end position="320"/>
    </location>
</feature>
<name>A0A427YAE7_9TREE</name>
<dbReference type="AlphaFoldDB" id="A0A427YAE7"/>
<dbReference type="GeneID" id="39585128"/>
<feature type="compositionally biased region" description="Polar residues" evidence="1">
    <location>
        <begin position="1"/>
        <end position="14"/>
    </location>
</feature>
<dbReference type="RefSeq" id="XP_028480266.1">
    <property type="nucleotide sequence ID" value="XM_028616409.1"/>
</dbReference>
<feature type="compositionally biased region" description="Polar residues" evidence="1">
    <location>
        <begin position="209"/>
        <end position="218"/>
    </location>
</feature>
<evidence type="ECO:0000256" key="1">
    <source>
        <dbReference type="SAM" id="MobiDB-lite"/>
    </source>
</evidence>
<accession>A0A427YAE7</accession>
<feature type="compositionally biased region" description="Low complexity" evidence="1">
    <location>
        <begin position="177"/>
        <end position="204"/>
    </location>
</feature>
<organism evidence="2 3">
    <name type="scientific">Apiotrichum porosum</name>
    <dbReference type="NCBI Taxonomy" id="105984"/>
    <lineage>
        <taxon>Eukaryota</taxon>
        <taxon>Fungi</taxon>
        <taxon>Dikarya</taxon>
        <taxon>Basidiomycota</taxon>
        <taxon>Agaricomycotina</taxon>
        <taxon>Tremellomycetes</taxon>
        <taxon>Trichosporonales</taxon>
        <taxon>Trichosporonaceae</taxon>
        <taxon>Apiotrichum</taxon>
    </lineage>
</organism>
<feature type="compositionally biased region" description="Low complexity" evidence="1">
    <location>
        <begin position="268"/>
        <end position="279"/>
    </location>
</feature>
<feature type="compositionally biased region" description="Polar residues" evidence="1">
    <location>
        <begin position="31"/>
        <end position="51"/>
    </location>
</feature>
<gene>
    <name evidence="2" type="ORF">EHS24_000585</name>
</gene>
<dbReference type="OrthoDB" id="2574168at2759"/>
<keyword evidence="3" id="KW-1185">Reference proteome</keyword>
<reference evidence="2 3" key="1">
    <citation type="submission" date="2018-11" db="EMBL/GenBank/DDBJ databases">
        <title>Genome sequence of Apiotrichum porosum DSM 27194.</title>
        <authorList>
            <person name="Aliyu H."/>
            <person name="Gorte O."/>
            <person name="Ochsenreither K."/>
        </authorList>
    </citation>
    <scope>NUCLEOTIDE SEQUENCE [LARGE SCALE GENOMIC DNA]</scope>
    <source>
        <strain evidence="2 3">DSM 27194</strain>
    </source>
</reference>